<keyword evidence="3 5" id="KW-0067">ATP-binding</keyword>
<keyword evidence="1" id="KW-0813">Transport</keyword>
<dbReference type="Gene3D" id="3.40.50.300">
    <property type="entry name" value="P-loop containing nucleotide triphosphate hydrolases"/>
    <property type="match status" value="1"/>
</dbReference>
<dbReference type="EMBL" id="CP089291">
    <property type="protein sequence ID" value="UOF88868.1"/>
    <property type="molecule type" value="Genomic_DNA"/>
</dbReference>
<dbReference type="PROSITE" id="PS50893">
    <property type="entry name" value="ABC_TRANSPORTER_2"/>
    <property type="match status" value="1"/>
</dbReference>
<dbReference type="InterPro" id="IPR051120">
    <property type="entry name" value="ABC_AA/LPS_Transport"/>
</dbReference>
<dbReference type="SMART" id="SM00382">
    <property type="entry name" value="AAA"/>
    <property type="match status" value="1"/>
</dbReference>
<dbReference type="Pfam" id="PF12399">
    <property type="entry name" value="BCA_ABC_TP_C"/>
    <property type="match status" value="1"/>
</dbReference>
<feature type="domain" description="ABC transporter" evidence="4">
    <location>
        <begin position="8"/>
        <end position="255"/>
    </location>
</feature>
<keyword evidence="2" id="KW-0547">Nucleotide-binding</keyword>
<dbReference type="InterPro" id="IPR032823">
    <property type="entry name" value="BCA_ABC_TP_C"/>
</dbReference>
<dbReference type="InterPro" id="IPR017871">
    <property type="entry name" value="ABC_transporter-like_CS"/>
</dbReference>
<protein>
    <submittedName>
        <fullName evidence="5">ABC transporter ATP-binding protein</fullName>
    </submittedName>
</protein>
<dbReference type="CDD" id="cd03219">
    <property type="entry name" value="ABC_Mj1267_LivG_branched"/>
    <property type="match status" value="1"/>
</dbReference>
<name>A0ABY4CEN9_9BACL</name>
<dbReference type="PANTHER" id="PTHR45772:SF7">
    <property type="entry name" value="AMINO ACID ABC TRANSPORTER ATP-BINDING PROTEIN"/>
    <property type="match status" value="1"/>
</dbReference>
<evidence type="ECO:0000256" key="2">
    <source>
        <dbReference type="ARBA" id="ARBA00022741"/>
    </source>
</evidence>
<organism evidence="5 6">
    <name type="scientific">Fodinisporobacter ferrooxydans</name>
    <dbReference type="NCBI Taxonomy" id="2901836"/>
    <lineage>
        <taxon>Bacteria</taxon>
        <taxon>Bacillati</taxon>
        <taxon>Bacillota</taxon>
        <taxon>Bacilli</taxon>
        <taxon>Bacillales</taxon>
        <taxon>Alicyclobacillaceae</taxon>
        <taxon>Fodinisporobacter</taxon>
    </lineage>
</organism>
<evidence type="ECO:0000259" key="4">
    <source>
        <dbReference type="PROSITE" id="PS50893"/>
    </source>
</evidence>
<dbReference type="InterPro" id="IPR003593">
    <property type="entry name" value="AAA+_ATPase"/>
</dbReference>
<sequence>MSTVNPLLQVNELSKGFMGIRAVDNFSFAVPHGTVVGIIGPNGAGKTTVFNLISKLYKPDNGRIYLGGQDITDFKPYQANQIGIARTFQNIRLLGNLTVLENVMVTLGTRATYTMVDVILHRRSFQKIEAERLQLANELLKRVGLLHRCNHKASALSYGEQRRLEIVRALATNPKILLMDEPVAGMNRSEKDDLAEFIKSIVSEGVSVLLIEHDMGFVMSICDTIIVLNYGKKIAEGSPALVRQNEEVIEAYLGKNAHVKHS</sequence>
<keyword evidence="6" id="KW-1185">Reference proteome</keyword>
<dbReference type="GO" id="GO:0005524">
    <property type="term" value="F:ATP binding"/>
    <property type="evidence" value="ECO:0007669"/>
    <property type="project" value="UniProtKB-KW"/>
</dbReference>
<proteinExistence type="predicted"/>
<dbReference type="Pfam" id="PF00005">
    <property type="entry name" value="ABC_tran"/>
    <property type="match status" value="1"/>
</dbReference>
<accession>A0ABY4CEN9</accession>
<dbReference type="PROSITE" id="PS00211">
    <property type="entry name" value="ABC_TRANSPORTER_1"/>
    <property type="match status" value="1"/>
</dbReference>
<evidence type="ECO:0000313" key="5">
    <source>
        <dbReference type="EMBL" id="UOF88868.1"/>
    </source>
</evidence>
<dbReference type="RefSeq" id="WP_347435548.1">
    <property type="nucleotide sequence ID" value="NZ_CP089291.1"/>
</dbReference>
<dbReference type="Proteomes" id="UP000830167">
    <property type="component" value="Chromosome"/>
</dbReference>
<gene>
    <name evidence="5" type="ORF">LSG31_13055</name>
</gene>
<reference evidence="5" key="1">
    <citation type="submission" date="2021-12" db="EMBL/GenBank/DDBJ databases">
        <title>Alicyclobacillaceae gen. nov., sp. nov., isolated from chalcocite enrichment system.</title>
        <authorList>
            <person name="Jiang Z."/>
        </authorList>
    </citation>
    <scope>NUCLEOTIDE SEQUENCE</scope>
    <source>
        <strain evidence="5">MYW30-H2</strain>
    </source>
</reference>
<dbReference type="InterPro" id="IPR027417">
    <property type="entry name" value="P-loop_NTPase"/>
</dbReference>
<dbReference type="SUPFAM" id="SSF52540">
    <property type="entry name" value="P-loop containing nucleoside triphosphate hydrolases"/>
    <property type="match status" value="1"/>
</dbReference>
<evidence type="ECO:0000256" key="3">
    <source>
        <dbReference type="ARBA" id="ARBA00022840"/>
    </source>
</evidence>
<dbReference type="PANTHER" id="PTHR45772">
    <property type="entry name" value="CONSERVED COMPONENT OF ABC TRANSPORTER FOR NATURAL AMINO ACIDS-RELATED"/>
    <property type="match status" value="1"/>
</dbReference>
<dbReference type="InterPro" id="IPR003439">
    <property type="entry name" value="ABC_transporter-like_ATP-bd"/>
</dbReference>
<evidence type="ECO:0000256" key="1">
    <source>
        <dbReference type="ARBA" id="ARBA00022448"/>
    </source>
</evidence>
<evidence type="ECO:0000313" key="6">
    <source>
        <dbReference type="Proteomes" id="UP000830167"/>
    </source>
</evidence>